<evidence type="ECO:0000256" key="1">
    <source>
        <dbReference type="ARBA" id="ARBA00023125"/>
    </source>
</evidence>
<keyword evidence="4" id="KW-1185">Reference proteome</keyword>
<dbReference type="OrthoDB" id="2612963at2"/>
<evidence type="ECO:0000259" key="2">
    <source>
        <dbReference type="PROSITE" id="PS50995"/>
    </source>
</evidence>
<dbReference type="Pfam" id="PF01047">
    <property type="entry name" value="MarR"/>
    <property type="match status" value="1"/>
</dbReference>
<organism evidence="3 4">
    <name type="scientific">Paenibacillus thalictri</name>
    <dbReference type="NCBI Taxonomy" id="2527873"/>
    <lineage>
        <taxon>Bacteria</taxon>
        <taxon>Bacillati</taxon>
        <taxon>Bacillota</taxon>
        <taxon>Bacilli</taxon>
        <taxon>Bacillales</taxon>
        <taxon>Paenibacillaceae</taxon>
        <taxon>Paenibacillus</taxon>
    </lineage>
</organism>
<name>A0A4Q9DR38_9BACL</name>
<dbReference type="Proteomes" id="UP000293142">
    <property type="component" value="Unassembled WGS sequence"/>
</dbReference>
<dbReference type="AlphaFoldDB" id="A0A4Q9DR38"/>
<dbReference type="InterPro" id="IPR036390">
    <property type="entry name" value="WH_DNA-bd_sf"/>
</dbReference>
<reference evidence="3 4" key="1">
    <citation type="submission" date="2019-02" db="EMBL/GenBank/DDBJ databases">
        <title>Paenibacillus sp. nov., isolated from surface-sterilized tissue of Thalictrum simplex L.</title>
        <authorList>
            <person name="Tuo L."/>
        </authorList>
    </citation>
    <scope>NUCLEOTIDE SEQUENCE [LARGE SCALE GENOMIC DNA]</scope>
    <source>
        <strain evidence="3 4">N2SHLJ1</strain>
    </source>
</reference>
<dbReference type="InterPro" id="IPR036388">
    <property type="entry name" value="WH-like_DNA-bd_sf"/>
</dbReference>
<dbReference type="SUPFAM" id="SSF46785">
    <property type="entry name" value="Winged helix' DNA-binding domain"/>
    <property type="match status" value="1"/>
</dbReference>
<dbReference type="GO" id="GO:0003700">
    <property type="term" value="F:DNA-binding transcription factor activity"/>
    <property type="evidence" value="ECO:0007669"/>
    <property type="project" value="InterPro"/>
</dbReference>
<dbReference type="PROSITE" id="PS50995">
    <property type="entry name" value="HTH_MARR_2"/>
    <property type="match status" value="1"/>
</dbReference>
<proteinExistence type="predicted"/>
<gene>
    <name evidence="3" type="ORF">EYB31_18030</name>
</gene>
<dbReference type="RefSeq" id="WP_131014765.1">
    <property type="nucleotide sequence ID" value="NZ_SIRE01000012.1"/>
</dbReference>
<dbReference type="GO" id="GO:0006950">
    <property type="term" value="P:response to stress"/>
    <property type="evidence" value="ECO:0007669"/>
    <property type="project" value="TreeGrafter"/>
</dbReference>
<dbReference type="PANTHER" id="PTHR33164:SF43">
    <property type="entry name" value="HTH-TYPE TRANSCRIPTIONAL REPRESSOR YETL"/>
    <property type="match status" value="1"/>
</dbReference>
<dbReference type="GO" id="GO:0003677">
    <property type="term" value="F:DNA binding"/>
    <property type="evidence" value="ECO:0007669"/>
    <property type="project" value="UniProtKB-KW"/>
</dbReference>
<dbReference type="Gene3D" id="1.10.10.10">
    <property type="entry name" value="Winged helix-like DNA-binding domain superfamily/Winged helix DNA-binding domain"/>
    <property type="match status" value="1"/>
</dbReference>
<keyword evidence="1" id="KW-0238">DNA-binding</keyword>
<protein>
    <submittedName>
        <fullName evidence="3">MarR family transcriptional regulator</fullName>
    </submittedName>
</protein>
<dbReference type="PANTHER" id="PTHR33164">
    <property type="entry name" value="TRANSCRIPTIONAL REGULATOR, MARR FAMILY"/>
    <property type="match status" value="1"/>
</dbReference>
<evidence type="ECO:0000313" key="4">
    <source>
        <dbReference type="Proteomes" id="UP000293142"/>
    </source>
</evidence>
<evidence type="ECO:0000313" key="3">
    <source>
        <dbReference type="EMBL" id="TBL77374.1"/>
    </source>
</evidence>
<dbReference type="EMBL" id="SIRE01000012">
    <property type="protein sequence ID" value="TBL77374.1"/>
    <property type="molecule type" value="Genomic_DNA"/>
</dbReference>
<dbReference type="PRINTS" id="PR00598">
    <property type="entry name" value="HTHMARR"/>
</dbReference>
<dbReference type="InterPro" id="IPR039422">
    <property type="entry name" value="MarR/SlyA-like"/>
</dbReference>
<feature type="domain" description="HTH marR-type" evidence="2">
    <location>
        <begin position="1"/>
        <end position="137"/>
    </location>
</feature>
<comment type="caution">
    <text evidence="3">The sequence shown here is derived from an EMBL/GenBank/DDBJ whole genome shotgun (WGS) entry which is preliminary data.</text>
</comment>
<dbReference type="SMART" id="SM00347">
    <property type="entry name" value="HTH_MARR"/>
    <property type="match status" value="1"/>
</dbReference>
<sequence>MLKNPAAMSRIGVIFLTWERYLQKRLLPHQITLKQLFVLRQLANKTSLNPSQIAEMLYCDRPTATVIINNMERQRWVTKSKDAYNGKLVNIAITNEGRDKLASLKEALDAVEQFDPMACFTEEESAQLNTLLNKLAGHMNHIKDSVE</sequence>
<dbReference type="InterPro" id="IPR000835">
    <property type="entry name" value="HTH_MarR-typ"/>
</dbReference>
<accession>A0A4Q9DR38</accession>